<evidence type="ECO:0000256" key="8">
    <source>
        <dbReference type="ARBA" id="ARBA00023136"/>
    </source>
</evidence>
<evidence type="ECO:0000259" key="12">
    <source>
        <dbReference type="Pfam" id="PF14841"/>
    </source>
</evidence>
<keyword evidence="8" id="KW-0472">Membrane</keyword>
<feature type="domain" description="Flagellar motor switch protein FliG C-terminal" evidence="11">
    <location>
        <begin position="273"/>
        <end position="384"/>
    </location>
</feature>
<dbReference type="Pfam" id="PF14841">
    <property type="entry name" value="FliG_M"/>
    <property type="match status" value="1"/>
</dbReference>
<reference evidence="14 15" key="1">
    <citation type="submission" date="2021-06" db="EMBL/GenBank/DDBJ databases">
        <title>50 bacteria genomes isolated from Dapeng, Shenzhen, China.</title>
        <authorList>
            <person name="Zheng W."/>
            <person name="Yu S."/>
            <person name="Huang Y."/>
        </authorList>
    </citation>
    <scope>NUCLEOTIDE SEQUENCE [LARGE SCALE GENOMIC DNA]</scope>
    <source>
        <strain evidence="14 15">DP1N14-2</strain>
    </source>
</reference>
<dbReference type="SUPFAM" id="SSF48029">
    <property type="entry name" value="FliG"/>
    <property type="match status" value="2"/>
</dbReference>
<comment type="subcellular location">
    <subcellularLocation>
        <location evidence="1">Bacterial flagellum basal body</location>
    </subcellularLocation>
    <subcellularLocation>
        <location evidence="2">Cell membrane</location>
        <topology evidence="2">Peripheral membrane protein</topology>
        <orientation evidence="2">Cytoplasmic side</orientation>
    </subcellularLocation>
</comment>
<keyword evidence="5" id="KW-1003">Cell membrane</keyword>
<evidence type="ECO:0000256" key="1">
    <source>
        <dbReference type="ARBA" id="ARBA00004117"/>
    </source>
</evidence>
<keyword evidence="7" id="KW-0283">Flagellar rotation</keyword>
<keyword evidence="14" id="KW-0969">Cilium</keyword>
<sequence length="396" mass="41859">MPQDNMLALPMDLGGGDMGGMGGMDMGDFAAPAPMGGLDAGGLGGGAMGGAVANPAAASGLSGKAKAAIIVRLLLNEGAEIPLEELPDDLQLELTQQMGRMRIVDRETLNAVAGEFADLLDNVGLHFPNGLAGALSAMEGKISRHTHSRLRREAGVRQFGDPWERLKQLPPEDLAGLAEAESTEVAAVLLSKLDTAKAAQMLIHLPGPVARRITFAVSKTANVTPDTVDRIGLSLAAQVEARPDLAFDQTPGQRLGGILTEAAAAKRDEVLTALDEQDEDFAITVRKAIFTYALIAERMQPLDVPKLVRVLSQPDLVTAIAFATDEEDVATSEFLLKNMSSRMADNIREEVAERGKVKRSDGEAAFSLIISAMRDLVATGEIELKSAEEDDEADAA</sequence>
<dbReference type="InterPro" id="IPR028263">
    <property type="entry name" value="FliG_N"/>
</dbReference>
<comment type="caution">
    <text evidence="14">The sequence shown here is derived from an EMBL/GenBank/DDBJ whole genome shotgun (WGS) entry which is preliminary data.</text>
</comment>
<dbReference type="Proteomes" id="UP000766629">
    <property type="component" value="Unassembled WGS sequence"/>
</dbReference>
<gene>
    <name evidence="14" type="ORF">KUV26_03910</name>
</gene>
<keyword evidence="6" id="KW-0145">Chemotaxis</keyword>
<evidence type="ECO:0000259" key="13">
    <source>
        <dbReference type="Pfam" id="PF14842"/>
    </source>
</evidence>
<dbReference type="InterPro" id="IPR011002">
    <property type="entry name" value="FliG_a-hlx"/>
</dbReference>
<evidence type="ECO:0000313" key="14">
    <source>
        <dbReference type="EMBL" id="MBY6138571.1"/>
    </source>
</evidence>
<name>A0ABS7NBJ3_9RHOB</name>
<keyword evidence="14" id="KW-0282">Flagellum</keyword>
<dbReference type="InterPro" id="IPR000090">
    <property type="entry name" value="Flg_Motor_Flig"/>
</dbReference>
<evidence type="ECO:0000256" key="4">
    <source>
        <dbReference type="ARBA" id="ARBA00021870"/>
    </source>
</evidence>
<evidence type="ECO:0000256" key="7">
    <source>
        <dbReference type="ARBA" id="ARBA00022779"/>
    </source>
</evidence>
<keyword evidence="14" id="KW-0966">Cell projection</keyword>
<evidence type="ECO:0000259" key="11">
    <source>
        <dbReference type="Pfam" id="PF01706"/>
    </source>
</evidence>
<dbReference type="PANTHER" id="PTHR30534:SF0">
    <property type="entry name" value="FLAGELLAR MOTOR SWITCH PROTEIN FLIG"/>
    <property type="match status" value="1"/>
</dbReference>
<dbReference type="Pfam" id="PF14842">
    <property type="entry name" value="FliG_N"/>
    <property type="match status" value="1"/>
</dbReference>
<dbReference type="InterPro" id="IPR023087">
    <property type="entry name" value="Flg_Motor_Flig_C"/>
</dbReference>
<evidence type="ECO:0000256" key="10">
    <source>
        <dbReference type="ARBA" id="ARBA00025598"/>
    </source>
</evidence>
<dbReference type="Pfam" id="PF01706">
    <property type="entry name" value="FliG_C"/>
    <property type="match status" value="1"/>
</dbReference>
<dbReference type="RefSeq" id="WP_222507378.1">
    <property type="nucleotide sequence ID" value="NZ_JAHVJA010000001.1"/>
</dbReference>
<evidence type="ECO:0000256" key="2">
    <source>
        <dbReference type="ARBA" id="ARBA00004413"/>
    </source>
</evidence>
<evidence type="ECO:0000256" key="9">
    <source>
        <dbReference type="ARBA" id="ARBA00023143"/>
    </source>
</evidence>
<dbReference type="InterPro" id="IPR032779">
    <property type="entry name" value="FliG_M"/>
</dbReference>
<keyword evidence="9" id="KW-0975">Bacterial flagellum</keyword>
<evidence type="ECO:0000256" key="3">
    <source>
        <dbReference type="ARBA" id="ARBA00010299"/>
    </source>
</evidence>
<dbReference type="Gene3D" id="1.10.220.30">
    <property type="match status" value="3"/>
</dbReference>
<accession>A0ABS7NBJ3</accession>
<feature type="domain" description="Flagellar motor switch protein FliG middle" evidence="12">
    <location>
        <begin position="171"/>
        <end position="241"/>
    </location>
</feature>
<dbReference type="EMBL" id="JAHVJA010000001">
    <property type="protein sequence ID" value="MBY6138571.1"/>
    <property type="molecule type" value="Genomic_DNA"/>
</dbReference>
<evidence type="ECO:0000256" key="6">
    <source>
        <dbReference type="ARBA" id="ARBA00022500"/>
    </source>
</evidence>
<comment type="similarity">
    <text evidence="3">Belongs to the FliG family.</text>
</comment>
<organism evidence="14 15">
    <name type="scientific">Leisingera daeponensis</name>
    <dbReference type="NCBI Taxonomy" id="405746"/>
    <lineage>
        <taxon>Bacteria</taxon>
        <taxon>Pseudomonadati</taxon>
        <taxon>Pseudomonadota</taxon>
        <taxon>Alphaproteobacteria</taxon>
        <taxon>Rhodobacterales</taxon>
        <taxon>Roseobacteraceae</taxon>
        <taxon>Leisingera</taxon>
    </lineage>
</organism>
<keyword evidence="15" id="KW-1185">Reference proteome</keyword>
<dbReference type="PRINTS" id="PR00954">
    <property type="entry name" value="FLGMOTORFLIG"/>
</dbReference>
<dbReference type="PANTHER" id="PTHR30534">
    <property type="entry name" value="FLAGELLAR MOTOR SWITCH PROTEIN FLIG"/>
    <property type="match status" value="1"/>
</dbReference>
<comment type="function">
    <text evidence="10">FliG is one of three proteins (FliG, FliN, FliM) that forms the rotor-mounted switch complex (C ring), located at the base of the basal body. This complex interacts with the CheY and CheZ chemotaxis proteins, in addition to contacting components of the motor that determine the direction of flagellar rotation.</text>
</comment>
<protein>
    <recommendedName>
        <fullName evidence="4">Flagellar motor switch protein FliG</fullName>
    </recommendedName>
</protein>
<evidence type="ECO:0000313" key="15">
    <source>
        <dbReference type="Proteomes" id="UP000766629"/>
    </source>
</evidence>
<feature type="domain" description="Flagellar motor switch protein FliG N-terminal" evidence="13">
    <location>
        <begin position="61"/>
        <end position="162"/>
    </location>
</feature>
<evidence type="ECO:0000256" key="5">
    <source>
        <dbReference type="ARBA" id="ARBA00022475"/>
    </source>
</evidence>
<proteinExistence type="inferred from homology"/>